<dbReference type="Proteomes" id="UP000190135">
    <property type="component" value="Unassembled WGS sequence"/>
</dbReference>
<name>A0A1T4SMM1_9HYPH</name>
<keyword evidence="3" id="KW-1185">Reference proteome</keyword>
<dbReference type="InterPro" id="IPR016181">
    <property type="entry name" value="Acyl_CoA_acyltransferase"/>
</dbReference>
<dbReference type="OrthoDB" id="3172674at2"/>
<dbReference type="Pfam" id="PF14268">
    <property type="entry name" value="YoaP"/>
    <property type="match status" value="1"/>
</dbReference>
<dbReference type="AlphaFoldDB" id="A0A1T4SMM1"/>
<dbReference type="STRING" id="1365950.SAMN05428963_11238"/>
<dbReference type="Gene3D" id="3.40.630.30">
    <property type="match status" value="1"/>
</dbReference>
<dbReference type="RefSeq" id="WP_078709428.1">
    <property type="nucleotide sequence ID" value="NZ_FUXL01000012.1"/>
</dbReference>
<proteinExistence type="predicted"/>
<protein>
    <submittedName>
        <fullName evidence="2">YoaP-like</fullName>
    </submittedName>
</protein>
<organism evidence="2 3">
    <name type="scientific">Consotaella salsifontis</name>
    <dbReference type="NCBI Taxonomy" id="1365950"/>
    <lineage>
        <taxon>Bacteria</taxon>
        <taxon>Pseudomonadati</taxon>
        <taxon>Pseudomonadota</taxon>
        <taxon>Alphaproteobacteria</taxon>
        <taxon>Hyphomicrobiales</taxon>
        <taxon>Aurantimonadaceae</taxon>
        <taxon>Consotaella</taxon>
    </lineage>
</organism>
<dbReference type="EMBL" id="FUXL01000012">
    <property type="protein sequence ID" value="SKA29544.1"/>
    <property type="molecule type" value="Genomic_DNA"/>
</dbReference>
<dbReference type="InterPro" id="IPR025685">
    <property type="entry name" value="YoaP-like_dom"/>
</dbReference>
<feature type="domain" description="YoaP-like" evidence="1">
    <location>
        <begin position="207"/>
        <end position="251"/>
    </location>
</feature>
<accession>A0A1T4SMM1</accession>
<evidence type="ECO:0000259" key="1">
    <source>
        <dbReference type="Pfam" id="PF14268"/>
    </source>
</evidence>
<evidence type="ECO:0000313" key="2">
    <source>
        <dbReference type="EMBL" id="SKA29544.1"/>
    </source>
</evidence>
<dbReference type="SUPFAM" id="SSF55729">
    <property type="entry name" value="Acyl-CoA N-acyltransferases (Nat)"/>
    <property type="match status" value="1"/>
</dbReference>
<reference evidence="2 3" key="1">
    <citation type="submission" date="2017-02" db="EMBL/GenBank/DDBJ databases">
        <authorList>
            <person name="Peterson S.W."/>
        </authorList>
    </citation>
    <scope>NUCLEOTIDE SEQUENCE [LARGE SCALE GENOMIC DNA]</scope>
    <source>
        <strain evidence="2 3">USBA 369</strain>
    </source>
</reference>
<gene>
    <name evidence="2" type="ORF">SAMN05428963_11238</name>
</gene>
<sequence>MAYLTLTPETLPGSHICCALSDKKCAGGSEAKKQWLGEQYAYGYRFRRLDERAKVFIEYGPAESAWMPVIAPGWLVMGCFWVSGRHKGHGHGKALLGCALQDARDQGRAGLVAVVGRRKMPFQSDGEWLLRQGFREVDALDSGFCLLALALNESGSAEVPRFAECARNLSAFECPGITAYYSDRCPFTKHHVEVSLRQVCHDRGLHLTIHKLDTVSAAQNAPSPATIFSLFVDGRFATSDLSACTGNRFDKVIAEALGS</sequence>
<evidence type="ECO:0000313" key="3">
    <source>
        <dbReference type="Proteomes" id="UP000190135"/>
    </source>
</evidence>